<keyword evidence="4" id="KW-1185">Reference proteome</keyword>
<sequence>MKEFVWAVSIICILLVFGVVLLKYLSENKKYKNSSYGKQSQKSFWKIISNQGARGEYRTSQIIDKAPFKNKMLFNCYIPNRSGDKTEIDMIMLCQKGIYVIENKNYSGWIFGNEKSKNWCETLKGKKYFFYNPIKQNRSHIKNLEKLLQVGEDKYVSLITFNANANLKKVSTESSGIYVVGYKQLKKFMKKQTDKSDILTDEQIENIFQQLLPGTKLSDEEKQEHVNRIKQQYKK</sequence>
<dbReference type="PROSITE" id="PS50965">
    <property type="entry name" value="NERD"/>
    <property type="match status" value="1"/>
</dbReference>
<accession>A0A564TTP4</accession>
<feature type="transmembrane region" description="Helical" evidence="1">
    <location>
        <begin position="6"/>
        <end position="25"/>
    </location>
</feature>
<keyword evidence="1" id="KW-0472">Membrane</keyword>
<feature type="domain" description="NERD" evidence="2">
    <location>
        <begin position="51"/>
        <end position="167"/>
    </location>
</feature>
<dbReference type="EMBL" id="CABHNB010000030">
    <property type="protein sequence ID" value="VUX10575.1"/>
    <property type="molecule type" value="Genomic_DNA"/>
</dbReference>
<name>A0A564TTP4_9FIRM</name>
<evidence type="ECO:0000313" key="3">
    <source>
        <dbReference type="EMBL" id="VUX10575.1"/>
    </source>
</evidence>
<gene>
    <name evidence="3" type="ORF">ROSSTS7063_01991</name>
</gene>
<organism evidence="3 4">
    <name type="scientific">Blautia obeum</name>
    <dbReference type="NCBI Taxonomy" id="40520"/>
    <lineage>
        <taxon>Bacteria</taxon>
        <taxon>Bacillati</taxon>
        <taxon>Bacillota</taxon>
        <taxon>Clostridia</taxon>
        <taxon>Lachnospirales</taxon>
        <taxon>Lachnospiraceae</taxon>
        <taxon>Blautia</taxon>
    </lineage>
</organism>
<reference evidence="3 4" key="1">
    <citation type="submission" date="2019-07" db="EMBL/GenBank/DDBJ databases">
        <authorList>
            <person name="Hibberd C M."/>
            <person name="Gehrig L. J."/>
            <person name="Chang H.-W."/>
            <person name="Venkatesh S."/>
        </authorList>
    </citation>
    <scope>NUCLEOTIDE SEQUENCE [LARGE SCALE GENOMIC DNA]</scope>
    <source>
        <strain evidence="3">Ruminococcus_obeum_SSTS_Bg7063</strain>
    </source>
</reference>
<evidence type="ECO:0000256" key="1">
    <source>
        <dbReference type="SAM" id="Phobius"/>
    </source>
</evidence>
<keyword evidence="1" id="KW-0812">Transmembrane</keyword>
<keyword evidence="1" id="KW-1133">Transmembrane helix</keyword>
<dbReference type="InterPro" id="IPR011528">
    <property type="entry name" value="NERD"/>
</dbReference>
<evidence type="ECO:0000313" key="4">
    <source>
        <dbReference type="Proteomes" id="UP000409147"/>
    </source>
</evidence>
<evidence type="ECO:0000259" key="2">
    <source>
        <dbReference type="PROSITE" id="PS50965"/>
    </source>
</evidence>
<dbReference type="RefSeq" id="WP_144369153.1">
    <property type="nucleotide sequence ID" value="NZ_CABHNB010000030.1"/>
</dbReference>
<dbReference type="Pfam" id="PF08378">
    <property type="entry name" value="NERD"/>
    <property type="match status" value="1"/>
</dbReference>
<proteinExistence type="predicted"/>
<protein>
    <submittedName>
        <fullName evidence="3">Nuclease-related domain protein</fullName>
    </submittedName>
</protein>
<dbReference type="Proteomes" id="UP000409147">
    <property type="component" value="Unassembled WGS sequence"/>
</dbReference>
<dbReference type="AlphaFoldDB" id="A0A564TTP4"/>